<dbReference type="Gene3D" id="2.40.10.220">
    <property type="entry name" value="predicted glycosyltransferase like domains"/>
    <property type="match status" value="1"/>
</dbReference>
<dbReference type="Pfam" id="PF12945">
    <property type="entry name" value="PilZNR"/>
    <property type="match status" value="1"/>
</dbReference>
<dbReference type="AlphaFoldDB" id="K4LH04"/>
<feature type="domain" description="PilZ" evidence="1">
    <location>
        <begin position="98"/>
        <end position="209"/>
    </location>
</feature>
<sequence>MTEAELRINKRVVIKVSQKGAYSGCYPSRVEDISPNRIVLAAPLKGQKTVPLEEGEVITVEYCGSSAVYSFTTRIVGTGKGHLPTITVESPQMIRRRQRRSFLRMKARIPVTLTPVSTGGNLSPPPIYQMETVDISGGGLMLKSPLPFPEGESLELEVSLPQRGVVEALGKVVRVEMKKGGSSPCYMLGIEFTVIKEAERQKIVSYVYELQRRMHKRRIY</sequence>
<dbReference type="SUPFAM" id="SSF141371">
    <property type="entry name" value="PilZ domain-like"/>
    <property type="match status" value="1"/>
</dbReference>
<evidence type="ECO:0000313" key="4">
    <source>
        <dbReference type="Proteomes" id="UP000000467"/>
    </source>
</evidence>
<dbReference type="Pfam" id="PF07238">
    <property type="entry name" value="PilZ"/>
    <property type="match status" value="1"/>
</dbReference>
<dbReference type="KEGG" id="tpz:Tph_c11050"/>
<dbReference type="InterPro" id="IPR009875">
    <property type="entry name" value="PilZ_domain"/>
</dbReference>
<dbReference type="HOGENOM" id="CLU_086342_0_1_9"/>
<dbReference type="InterPro" id="IPR009926">
    <property type="entry name" value="T3SS_YcgR_PilZN"/>
</dbReference>
<dbReference type="STRING" id="1089553.Tph_c11050"/>
<dbReference type="GO" id="GO:0035438">
    <property type="term" value="F:cyclic-di-GMP binding"/>
    <property type="evidence" value="ECO:0007669"/>
    <property type="project" value="InterPro"/>
</dbReference>
<organism evidence="3 4">
    <name type="scientific">Thermacetogenium phaeum (strain ATCC BAA-254 / DSM 26808 / PB)</name>
    <dbReference type="NCBI Taxonomy" id="1089553"/>
    <lineage>
        <taxon>Bacteria</taxon>
        <taxon>Bacillati</taxon>
        <taxon>Bacillota</taxon>
        <taxon>Clostridia</taxon>
        <taxon>Thermoanaerobacterales</taxon>
        <taxon>Thermoanaerobacteraceae</taxon>
        <taxon>Thermacetogenium</taxon>
    </lineage>
</organism>
<protein>
    <submittedName>
        <fullName evidence="3">Type IV pilus assembly PilZ</fullName>
    </submittedName>
</protein>
<evidence type="ECO:0000313" key="3">
    <source>
        <dbReference type="EMBL" id="AFV11327.1"/>
    </source>
</evidence>
<dbReference type="OrthoDB" id="3493at2"/>
<evidence type="ECO:0000259" key="1">
    <source>
        <dbReference type="Pfam" id="PF07238"/>
    </source>
</evidence>
<reference evidence="3 4" key="1">
    <citation type="journal article" date="2012" name="BMC Genomics">
        <title>Genome-guided analysis of physiological and morphological traits of the fermentative acetate oxidizer Thermacetogenium phaeum.</title>
        <authorList>
            <person name="Oehler D."/>
            <person name="Poehlein A."/>
            <person name="Leimbach A."/>
            <person name="Muller N."/>
            <person name="Daniel R."/>
            <person name="Gottschalk G."/>
            <person name="Schink B."/>
        </authorList>
    </citation>
    <scope>NUCLEOTIDE SEQUENCE [LARGE SCALE GENOMIC DNA]</scope>
    <source>
        <strain evidence="4">ATCC BAA-254 / DSM 26808 / PB</strain>
    </source>
</reference>
<accession>K4LH04</accession>
<feature type="domain" description="Type III secretion system flagellar brake protein YcgR PilZN" evidence="2">
    <location>
        <begin position="8"/>
        <end position="91"/>
    </location>
</feature>
<dbReference type="Proteomes" id="UP000000467">
    <property type="component" value="Chromosome"/>
</dbReference>
<evidence type="ECO:0000259" key="2">
    <source>
        <dbReference type="Pfam" id="PF12945"/>
    </source>
</evidence>
<dbReference type="eggNOG" id="COG5581">
    <property type="taxonomic scope" value="Bacteria"/>
</dbReference>
<keyword evidence="4" id="KW-1185">Reference proteome</keyword>
<proteinExistence type="predicted"/>
<gene>
    <name evidence="3" type="primary">pilZ</name>
    <name evidence="3" type="ordered locus">Tph_c11050</name>
</gene>
<dbReference type="RefSeq" id="WP_015050208.1">
    <property type="nucleotide sequence ID" value="NC_018870.1"/>
</dbReference>
<dbReference type="EMBL" id="CP003732">
    <property type="protein sequence ID" value="AFV11327.1"/>
    <property type="molecule type" value="Genomic_DNA"/>
</dbReference>
<name>K4LH04_THEPS</name>